<dbReference type="EMBL" id="AWSU01000225">
    <property type="protein sequence ID" value="ERI75972.1"/>
    <property type="molecule type" value="Genomic_DNA"/>
</dbReference>
<dbReference type="Proteomes" id="UP000016491">
    <property type="component" value="Unassembled WGS sequence"/>
</dbReference>
<accession>A0ABC9TW13</accession>
<sequence>MIRHLSIPFYKTRIVCFRRERSLSPLRRNIHEYFTYIFLFYGKSLGDARKKWLLYL</sequence>
<gene>
    <name evidence="1" type="ORF">CLOSYM_02903</name>
</gene>
<proteinExistence type="predicted"/>
<name>A0ABC9TW13_CLOSY</name>
<protein>
    <submittedName>
        <fullName evidence="1">Uncharacterized protein</fullName>
    </submittedName>
</protein>
<dbReference type="AlphaFoldDB" id="A0ABC9TW13"/>
<evidence type="ECO:0000313" key="2">
    <source>
        <dbReference type="Proteomes" id="UP000016491"/>
    </source>
</evidence>
<reference evidence="1 2" key="1">
    <citation type="submission" date="2013-07" db="EMBL/GenBank/DDBJ databases">
        <authorList>
            <person name="Weinstock G."/>
            <person name="Sodergren E."/>
            <person name="Wylie T."/>
            <person name="Fulton L."/>
            <person name="Fulton R."/>
            <person name="Fronick C."/>
            <person name="O'Laughlin M."/>
            <person name="Godfrey J."/>
            <person name="Miner T."/>
            <person name="Herter B."/>
            <person name="Appelbaum E."/>
            <person name="Cordes M."/>
            <person name="Lek S."/>
            <person name="Wollam A."/>
            <person name="Pepin K.H."/>
            <person name="Palsikar V.B."/>
            <person name="Mitreva M."/>
            <person name="Wilson R.K."/>
        </authorList>
    </citation>
    <scope>NUCLEOTIDE SEQUENCE [LARGE SCALE GENOMIC DNA]</scope>
    <source>
        <strain evidence="1 2">ATCC 14940</strain>
    </source>
</reference>
<organism evidence="1 2">
    <name type="scientific">[Clostridium] symbiosum ATCC 14940</name>
    <dbReference type="NCBI Taxonomy" id="411472"/>
    <lineage>
        <taxon>Bacteria</taxon>
        <taxon>Bacillati</taxon>
        <taxon>Bacillota</taxon>
        <taxon>Clostridia</taxon>
        <taxon>Lachnospirales</taxon>
        <taxon>Lachnospiraceae</taxon>
        <taxon>Otoolea</taxon>
    </lineage>
</organism>
<comment type="caution">
    <text evidence="1">The sequence shown here is derived from an EMBL/GenBank/DDBJ whole genome shotgun (WGS) entry which is preliminary data.</text>
</comment>
<evidence type="ECO:0000313" key="1">
    <source>
        <dbReference type="EMBL" id="ERI75972.1"/>
    </source>
</evidence>